<reference evidence="1 2" key="1">
    <citation type="journal article" date="2015" name="Genome Biol. Evol.">
        <title>Phylogenomic analyses indicate that early fungi evolved digesting cell walls of algal ancestors of land plants.</title>
        <authorList>
            <person name="Chang Y."/>
            <person name="Wang S."/>
            <person name="Sekimoto S."/>
            <person name="Aerts A.L."/>
            <person name="Choi C."/>
            <person name="Clum A."/>
            <person name="LaButti K.M."/>
            <person name="Lindquist E.A."/>
            <person name="Yee Ngan C."/>
            <person name="Ohm R.A."/>
            <person name="Salamov A.A."/>
            <person name="Grigoriev I.V."/>
            <person name="Spatafora J.W."/>
            <person name="Berbee M.L."/>
        </authorList>
    </citation>
    <scope>NUCLEOTIDE SEQUENCE [LARGE SCALE GENOMIC DNA]</scope>
    <source>
        <strain evidence="1 2">NRRL 28638</strain>
    </source>
</reference>
<dbReference type="AlphaFoldDB" id="A0A137NPF0"/>
<dbReference type="EMBL" id="KQ965362">
    <property type="protein sequence ID" value="KXN64611.1"/>
    <property type="molecule type" value="Genomic_DNA"/>
</dbReference>
<dbReference type="Proteomes" id="UP000070444">
    <property type="component" value="Unassembled WGS sequence"/>
</dbReference>
<name>A0A137NPF0_CONC2</name>
<gene>
    <name evidence="1" type="ORF">CONCODRAFT_14219</name>
</gene>
<keyword evidence="2" id="KW-1185">Reference proteome</keyword>
<dbReference type="InterPro" id="IPR032675">
    <property type="entry name" value="LRR_dom_sf"/>
</dbReference>
<proteinExistence type="predicted"/>
<evidence type="ECO:0000313" key="1">
    <source>
        <dbReference type="EMBL" id="KXN64611.1"/>
    </source>
</evidence>
<evidence type="ECO:0008006" key="3">
    <source>
        <dbReference type="Google" id="ProtNLM"/>
    </source>
</evidence>
<accession>A0A137NPF0</accession>
<protein>
    <recommendedName>
        <fullName evidence="3">RNI-like protein</fullName>
    </recommendedName>
</protein>
<dbReference type="Gene3D" id="3.80.10.10">
    <property type="entry name" value="Ribonuclease Inhibitor"/>
    <property type="match status" value="1"/>
</dbReference>
<sequence length="417" mass="48393">MISRLARDKLKPLIFSHIQISYLEFELPNRNIFIEYIKNRYSSASDNNISNGVKNSLKKHFIETGKDDFKSALIHTFGYAKQFHLNCIDRAGYHLYSITRFFNNLSTLKLSYCYIPLVEFADFGNMLPNLTRVYLCAVHFTKLRSDKISSKDITYPPNIRILSITGCDVVTTVKYSNGYDFLFKSNIDYSTVEFILPNISMPSLRELTFFDKEEISVELADFLGLNPNLEALSARFFYLNEINTPNSLKKLNLEGVGYDEDIYRFPNLESLKNLSISINGDYLYDDVKQLCLNSPNLECLELFLCSNPYNHTIFDNYLDPIISNLPNLKALKLDLDTNENQILDFSKFTQIETLSLHMHSNAIVNFNFTDYSHLKKIELFSNLGRINVTGLKEKFNSYENWTFSMRLYSIVGFKRMK</sequence>
<organism evidence="1 2">
    <name type="scientific">Conidiobolus coronatus (strain ATCC 28846 / CBS 209.66 / NRRL 28638)</name>
    <name type="common">Delacroixia coronata</name>
    <dbReference type="NCBI Taxonomy" id="796925"/>
    <lineage>
        <taxon>Eukaryota</taxon>
        <taxon>Fungi</taxon>
        <taxon>Fungi incertae sedis</taxon>
        <taxon>Zoopagomycota</taxon>
        <taxon>Entomophthoromycotina</taxon>
        <taxon>Entomophthoromycetes</taxon>
        <taxon>Entomophthorales</taxon>
        <taxon>Ancylistaceae</taxon>
        <taxon>Conidiobolus</taxon>
    </lineage>
</organism>
<evidence type="ECO:0000313" key="2">
    <source>
        <dbReference type="Proteomes" id="UP000070444"/>
    </source>
</evidence>
<dbReference type="SUPFAM" id="SSF52047">
    <property type="entry name" value="RNI-like"/>
    <property type="match status" value="1"/>
</dbReference>